<name>A0A5C8PW67_9HYPH</name>
<reference evidence="2 3" key="1">
    <citation type="submission" date="2019-06" db="EMBL/GenBank/DDBJ databases">
        <title>New taxonomy in bacterial strain CC-CFT640, isolated from vineyard.</title>
        <authorList>
            <person name="Lin S.-Y."/>
            <person name="Tsai C.-F."/>
            <person name="Young C.-C."/>
        </authorList>
    </citation>
    <scope>NUCLEOTIDE SEQUENCE [LARGE SCALE GENOMIC DNA]</scope>
    <source>
        <strain evidence="2 3">CC-CFT640</strain>
    </source>
</reference>
<proteinExistence type="predicted"/>
<feature type="signal peptide" evidence="1">
    <location>
        <begin position="1"/>
        <end position="34"/>
    </location>
</feature>
<organism evidence="2 3">
    <name type="scientific">Vineibacter terrae</name>
    <dbReference type="NCBI Taxonomy" id="2586908"/>
    <lineage>
        <taxon>Bacteria</taxon>
        <taxon>Pseudomonadati</taxon>
        <taxon>Pseudomonadota</taxon>
        <taxon>Alphaproteobacteria</taxon>
        <taxon>Hyphomicrobiales</taxon>
        <taxon>Vineibacter</taxon>
    </lineage>
</organism>
<keyword evidence="3" id="KW-1185">Reference proteome</keyword>
<accession>A0A5C8PW67</accession>
<dbReference type="EMBL" id="VDUZ01000001">
    <property type="protein sequence ID" value="TXL82213.1"/>
    <property type="molecule type" value="Genomic_DNA"/>
</dbReference>
<dbReference type="AlphaFoldDB" id="A0A5C8PW67"/>
<dbReference type="Pfam" id="PF09839">
    <property type="entry name" value="DUF2066"/>
    <property type="match status" value="1"/>
</dbReference>
<protein>
    <submittedName>
        <fullName evidence="2">DUF2066 domain-containing protein</fullName>
    </submittedName>
</protein>
<gene>
    <name evidence="2" type="ORF">FHP25_00500</name>
</gene>
<comment type="caution">
    <text evidence="2">The sequence shown here is derived from an EMBL/GenBank/DDBJ whole genome shotgun (WGS) entry which is preliminary data.</text>
</comment>
<dbReference type="OrthoDB" id="7928976at2"/>
<dbReference type="Proteomes" id="UP000321638">
    <property type="component" value="Unassembled WGS sequence"/>
</dbReference>
<evidence type="ECO:0000256" key="1">
    <source>
        <dbReference type="SAM" id="SignalP"/>
    </source>
</evidence>
<sequence>MAAAAAFSPWRRTPGRLIMGLALWLGALAAPAMAQPRPVDNPVFTVTNVPVDASAPNPLQAREKAQMEGVKRAFDILVRRLVAAEDIARITPPSDPELESIIKGFEFADERTAPGRYIALLSVVFRPDRISGMLRGAGIPFVDAASPPVLTIPVMRSTAGVVALDEKTPWREAWGNVAKAGGLVPTPLLRADATDLKAINPEQAFVGDMAALSRLAERYGAQRILVSVATGEPDGPFAVSGTVYDFTISDKLTLAPQSGVAIDKLIDAAVRQRTRLEEDWKAVATLSHDIADAVAVVVPLKDLAEWVNIRRRISAAVSVRRVQVQSLEEGRAIVVVNFVGTRAQLDKALEQRGLALVDSGGSLSIVTR</sequence>
<evidence type="ECO:0000313" key="3">
    <source>
        <dbReference type="Proteomes" id="UP000321638"/>
    </source>
</evidence>
<keyword evidence="1" id="KW-0732">Signal</keyword>
<evidence type="ECO:0000313" key="2">
    <source>
        <dbReference type="EMBL" id="TXL82213.1"/>
    </source>
</evidence>
<feature type="chain" id="PRO_5022862895" evidence="1">
    <location>
        <begin position="35"/>
        <end position="368"/>
    </location>
</feature>
<dbReference type="InterPro" id="IPR018642">
    <property type="entry name" value="DUF2066"/>
</dbReference>